<dbReference type="PANTHER" id="PTHR24238:SF57">
    <property type="entry name" value="G-PROTEIN COUPLED RECEPTOR 83"/>
    <property type="match status" value="1"/>
</dbReference>
<evidence type="ECO:0000313" key="10">
    <source>
        <dbReference type="Proteomes" id="UP000095282"/>
    </source>
</evidence>
<dbReference type="WBParaSite" id="Csp11.Scaffold629.g13958.t1">
    <property type="protein sequence ID" value="Csp11.Scaffold629.g13958.t1"/>
    <property type="gene ID" value="Csp11.Scaffold629.g13958"/>
</dbReference>
<evidence type="ECO:0000256" key="8">
    <source>
        <dbReference type="SAM" id="Phobius"/>
    </source>
</evidence>
<dbReference type="PROSITE" id="PS50262">
    <property type="entry name" value="G_PROTEIN_RECEP_F1_2"/>
    <property type="match status" value="1"/>
</dbReference>
<keyword evidence="7" id="KW-0807">Transducer</keyword>
<organism evidence="10 11">
    <name type="scientific">Caenorhabditis tropicalis</name>
    <dbReference type="NCBI Taxonomy" id="1561998"/>
    <lineage>
        <taxon>Eukaryota</taxon>
        <taxon>Metazoa</taxon>
        <taxon>Ecdysozoa</taxon>
        <taxon>Nematoda</taxon>
        <taxon>Chromadorea</taxon>
        <taxon>Rhabditida</taxon>
        <taxon>Rhabditina</taxon>
        <taxon>Rhabditomorpha</taxon>
        <taxon>Rhabditoidea</taxon>
        <taxon>Rhabditidae</taxon>
        <taxon>Peloderinae</taxon>
        <taxon>Caenorhabditis</taxon>
    </lineage>
</organism>
<evidence type="ECO:0000259" key="9">
    <source>
        <dbReference type="PROSITE" id="PS50262"/>
    </source>
</evidence>
<dbReference type="GO" id="GO:0008188">
    <property type="term" value="F:neuropeptide receptor activity"/>
    <property type="evidence" value="ECO:0007669"/>
    <property type="project" value="TreeGrafter"/>
</dbReference>
<feature type="transmembrane region" description="Helical" evidence="8">
    <location>
        <begin position="17"/>
        <end position="35"/>
    </location>
</feature>
<reference evidence="11" key="1">
    <citation type="submission" date="2016-11" db="UniProtKB">
        <authorList>
            <consortium name="WormBaseParasite"/>
        </authorList>
    </citation>
    <scope>IDENTIFICATION</scope>
</reference>
<dbReference type="SUPFAM" id="SSF81321">
    <property type="entry name" value="Family A G protein-coupled receptor-like"/>
    <property type="match status" value="1"/>
</dbReference>
<dbReference type="GO" id="GO:0005886">
    <property type="term" value="C:plasma membrane"/>
    <property type="evidence" value="ECO:0007669"/>
    <property type="project" value="TreeGrafter"/>
</dbReference>
<protein>
    <submittedName>
        <fullName evidence="11">G_PROTEIN_RECEP_F1_2 domain-containing protein</fullName>
    </submittedName>
</protein>
<feature type="transmembrane region" description="Helical" evidence="8">
    <location>
        <begin position="67"/>
        <end position="90"/>
    </location>
</feature>
<keyword evidence="3 8" id="KW-1133">Transmembrane helix</keyword>
<dbReference type="PANTHER" id="PTHR24238">
    <property type="entry name" value="G-PROTEIN COUPLED RECEPTOR"/>
    <property type="match status" value="1"/>
</dbReference>
<dbReference type="Gene3D" id="1.20.1070.10">
    <property type="entry name" value="Rhodopsin 7-helix transmembrane proteins"/>
    <property type="match status" value="1"/>
</dbReference>
<dbReference type="Pfam" id="PF00001">
    <property type="entry name" value="7tm_1"/>
    <property type="match status" value="1"/>
</dbReference>
<proteinExistence type="predicted"/>
<feature type="domain" description="G-protein coupled receptors family 1 profile" evidence="9">
    <location>
        <begin position="1"/>
        <end position="119"/>
    </location>
</feature>
<evidence type="ECO:0000256" key="1">
    <source>
        <dbReference type="ARBA" id="ARBA00004141"/>
    </source>
</evidence>
<evidence type="ECO:0000313" key="11">
    <source>
        <dbReference type="WBParaSite" id="Csp11.Scaffold629.g13958.t1"/>
    </source>
</evidence>
<dbReference type="InterPro" id="IPR000276">
    <property type="entry name" value="GPCR_Rhodpsn"/>
</dbReference>
<comment type="subcellular location">
    <subcellularLocation>
        <location evidence="1">Membrane</location>
        <topology evidence="1">Multi-pass membrane protein</topology>
    </subcellularLocation>
</comment>
<keyword evidence="6" id="KW-0675">Receptor</keyword>
<evidence type="ECO:0000256" key="3">
    <source>
        <dbReference type="ARBA" id="ARBA00022989"/>
    </source>
</evidence>
<dbReference type="STRING" id="1561998.A0A1I7U1P5"/>
<name>A0A1I7U1P5_9PELO</name>
<evidence type="ECO:0000256" key="6">
    <source>
        <dbReference type="ARBA" id="ARBA00023170"/>
    </source>
</evidence>
<evidence type="ECO:0000256" key="2">
    <source>
        <dbReference type="ARBA" id="ARBA00022692"/>
    </source>
</evidence>
<keyword evidence="10" id="KW-1185">Reference proteome</keyword>
<dbReference type="Proteomes" id="UP000095282">
    <property type="component" value="Unplaced"/>
</dbReference>
<dbReference type="eggNOG" id="KOG4219">
    <property type="taxonomic scope" value="Eukaryota"/>
</dbReference>
<keyword evidence="2 8" id="KW-0812">Transmembrane</keyword>
<keyword evidence="4" id="KW-0297">G-protein coupled receptor</keyword>
<dbReference type="InterPro" id="IPR017452">
    <property type="entry name" value="GPCR_Rhodpsn_7TM"/>
</dbReference>
<evidence type="ECO:0000256" key="5">
    <source>
        <dbReference type="ARBA" id="ARBA00023136"/>
    </source>
</evidence>
<keyword evidence="5 8" id="KW-0472">Membrane</keyword>
<evidence type="ECO:0000256" key="4">
    <source>
        <dbReference type="ARBA" id="ARBA00023040"/>
    </source>
</evidence>
<sequence length="119" mass="13808">MFFSKCSQMSPRSAKRCVLLIWIMSVIVSLPHGLFHNTYEFPDDDGKTIVQCLPVHPDAGWWKTYNVYLVIIQYFVPMVILDTAYTMIAVKIWTLSKARIEMDETKMANQKVSFDIKLV</sequence>
<dbReference type="AlphaFoldDB" id="A0A1I7U1P5"/>
<evidence type="ECO:0000256" key="7">
    <source>
        <dbReference type="ARBA" id="ARBA00023224"/>
    </source>
</evidence>
<accession>A0A1I7U1P5</accession>